<reference evidence="5" key="1">
    <citation type="submission" date="2023-07" db="EMBL/GenBank/DDBJ databases">
        <title>30 novel species of actinomycetes from the DSMZ collection.</title>
        <authorList>
            <person name="Nouioui I."/>
        </authorList>
    </citation>
    <scope>NUCLEOTIDE SEQUENCE [LARGE SCALE GENOMIC DNA]</scope>
    <source>
        <strain evidence="5">DSM 44399</strain>
    </source>
</reference>
<dbReference type="NCBIfam" id="TIGR00254">
    <property type="entry name" value="GGDEF"/>
    <property type="match status" value="1"/>
</dbReference>
<gene>
    <name evidence="4" type="ORF">RM423_23745</name>
</gene>
<dbReference type="SUPFAM" id="SSF55073">
    <property type="entry name" value="Nucleotide cyclase"/>
    <property type="match status" value="1"/>
</dbReference>
<dbReference type="EMBL" id="JAVREH010000096">
    <property type="protein sequence ID" value="MDT0264377.1"/>
    <property type="molecule type" value="Genomic_DNA"/>
</dbReference>
<dbReference type="InterPro" id="IPR029787">
    <property type="entry name" value="Nucleotide_cyclase"/>
</dbReference>
<keyword evidence="5" id="KW-1185">Reference proteome</keyword>
<name>A0ABU2JHB2_9ACTN</name>
<dbReference type="CDD" id="cd01949">
    <property type="entry name" value="GGDEF"/>
    <property type="match status" value="1"/>
</dbReference>
<sequence>MLYGASQLPRFGAVLLTGASVAGATIVVFSQLPLREAATDTVCLATMMCTVATLLAAAAQRRAELVAELRYQAAIDPLTGLVTRRVLDSAAQAALSAGPAGLGTALILLDLDRFKSVNDNYGHPVVDAVLVQLAEVLQQNCRGDDMVSRMGGDKMGLLLPSCTAAAAWERGQELVFAISRHPFDIGQDRHLSQPVRRCRHGAVRVQTLRTQSGDRGPSQLARTAVGAGPRAVRPP</sequence>
<feature type="region of interest" description="Disordered" evidence="1">
    <location>
        <begin position="210"/>
        <end position="235"/>
    </location>
</feature>
<dbReference type="Proteomes" id="UP001183176">
    <property type="component" value="Unassembled WGS sequence"/>
</dbReference>
<accession>A0ABU2JHB2</accession>
<keyword evidence="2" id="KW-0812">Transmembrane</keyword>
<proteinExistence type="predicted"/>
<dbReference type="Gene3D" id="3.30.70.270">
    <property type="match status" value="1"/>
</dbReference>
<organism evidence="4 5">
    <name type="scientific">Jatrophihabitans lederbergiae</name>
    <dbReference type="NCBI Taxonomy" id="3075547"/>
    <lineage>
        <taxon>Bacteria</taxon>
        <taxon>Bacillati</taxon>
        <taxon>Actinomycetota</taxon>
        <taxon>Actinomycetes</taxon>
        <taxon>Jatrophihabitantales</taxon>
        <taxon>Jatrophihabitantaceae</taxon>
        <taxon>Jatrophihabitans</taxon>
    </lineage>
</organism>
<keyword evidence="2" id="KW-1133">Transmembrane helix</keyword>
<feature type="transmembrane region" description="Helical" evidence="2">
    <location>
        <begin position="12"/>
        <end position="32"/>
    </location>
</feature>
<comment type="caution">
    <text evidence="4">The sequence shown here is derived from an EMBL/GenBank/DDBJ whole genome shotgun (WGS) entry which is preliminary data.</text>
</comment>
<dbReference type="SMART" id="SM00267">
    <property type="entry name" value="GGDEF"/>
    <property type="match status" value="1"/>
</dbReference>
<dbReference type="InterPro" id="IPR000160">
    <property type="entry name" value="GGDEF_dom"/>
</dbReference>
<feature type="transmembrane region" description="Helical" evidence="2">
    <location>
        <begin position="38"/>
        <end position="59"/>
    </location>
</feature>
<evidence type="ECO:0000256" key="2">
    <source>
        <dbReference type="SAM" id="Phobius"/>
    </source>
</evidence>
<dbReference type="InterPro" id="IPR050469">
    <property type="entry name" value="Diguanylate_Cyclase"/>
</dbReference>
<dbReference type="InterPro" id="IPR043128">
    <property type="entry name" value="Rev_trsase/Diguanyl_cyclase"/>
</dbReference>
<evidence type="ECO:0000256" key="1">
    <source>
        <dbReference type="SAM" id="MobiDB-lite"/>
    </source>
</evidence>
<evidence type="ECO:0000313" key="4">
    <source>
        <dbReference type="EMBL" id="MDT0264377.1"/>
    </source>
</evidence>
<evidence type="ECO:0000259" key="3">
    <source>
        <dbReference type="PROSITE" id="PS50887"/>
    </source>
</evidence>
<dbReference type="PANTHER" id="PTHR45138">
    <property type="entry name" value="REGULATORY COMPONENTS OF SENSORY TRANSDUCTION SYSTEM"/>
    <property type="match status" value="1"/>
</dbReference>
<evidence type="ECO:0000313" key="5">
    <source>
        <dbReference type="Proteomes" id="UP001183176"/>
    </source>
</evidence>
<protein>
    <submittedName>
        <fullName evidence="4">GGDEF domain-containing protein</fullName>
    </submittedName>
</protein>
<dbReference type="PROSITE" id="PS50887">
    <property type="entry name" value="GGDEF"/>
    <property type="match status" value="1"/>
</dbReference>
<feature type="domain" description="GGDEF" evidence="3">
    <location>
        <begin position="102"/>
        <end position="235"/>
    </location>
</feature>
<keyword evidence="2" id="KW-0472">Membrane</keyword>
<dbReference type="RefSeq" id="WP_311425515.1">
    <property type="nucleotide sequence ID" value="NZ_JAVREH010000096.1"/>
</dbReference>
<dbReference type="PANTHER" id="PTHR45138:SF9">
    <property type="entry name" value="DIGUANYLATE CYCLASE DGCM-RELATED"/>
    <property type="match status" value="1"/>
</dbReference>
<dbReference type="Pfam" id="PF00990">
    <property type="entry name" value="GGDEF"/>
    <property type="match status" value="1"/>
</dbReference>